<evidence type="ECO:0000256" key="1">
    <source>
        <dbReference type="SAM" id="MobiDB-lite"/>
    </source>
</evidence>
<dbReference type="AlphaFoldDB" id="A0A7J5X6W3"/>
<reference evidence="2 3" key="1">
    <citation type="submission" date="2020-03" db="EMBL/GenBank/DDBJ databases">
        <title>Dissostichus mawsoni Genome sequencing and assembly.</title>
        <authorList>
            <person name="Park H."/>
        </authorList>
    </citation>
    <scope>NUCLEOTIDE SEQUENCE [LARGE SCALE GENOMIC DNA]</scope>
    <source>
        <strain evidence="2">DM0001</strain>
        <tissue evidence="2">Muscle</tissue>
    </source>
</reference>
<protein>
    <submittedName>
        <fullName evidence="2">Uncharacterized protein</fullName>
    </submittedName>
</protein>
<proteinExistence type="predicted"/>
<feature type="region of interest" description="Disordered" evidence="1">
    <location>
        <begin position="81"/>
        <end position="106"/>
    </location>
</feature>
<keyword evidence="3" id="KW-1185">Reference proteome</keyword>
<dbReference type="OrthoDB" id="691673at2759"/>
<accession>A0A7J5X6W3</accession>
<evidence type="ECO:0000313" key="3">
    <source>
        <dbReference type="Proteomes" id="UP000518266"/>
    </source>
</evidence>
<organism evidence="2 3">
    <name type="scientific">Dissostichus mawsoni</name>
    <name type="common">Antarctic cod</name>
    <dbReference type="NCBI Taxonomy" id="36200"/>
    <lineage>
        <taxon>Eukaryota</taxon>
        <taxon>Metazoa</taxon>
        <taxon>Chordata</taxon>
        <taxon>Craniata</taxon>
        <taxon>Vertebrata</taxon>
        <taxon>Euteleostomi</taxon>
        <taxon>Actinopterygii</taxon>
        <taxon>Neopterygii</taxon>
        <taxon>Teleostei</taxon>
        <taxon>Neoteleostei</taxon>
        <taxon>Acanthomorphata</taxon>
        <taxon>Eupercaria</taxon>
        <taxon>Perciformes</taxon>
        <taxon>Notothenioidei</taxon>
        <taxon>Nototheniidae</taxon>
        <taxon>Dissostichus</taxon>
    </lineage>
</organism>
<comment type="caution">
    <text evidence="2">The sequence shown here is derived from an EMBL/GenBank/DDBJ whole genome shotgun (WGS) entry which is preliminary data.</text>
</comment>
<dbReference type="EMBL" id="JAAKFY010000027">
    <property type="protein sequence ID" value="KAF3832198.1"/>
    <property type="molecule type" value="Genomic_DNA"/>
</dbReference>
<name>A0A7J5X6W3_DISMA</name>
<dbReference type="Proteomes" id="UP000518266">
    <property type="component" value="Unassembled WGS sequence"/>
</dbReference>
<evidence type="ECO:0000313" key="2">
    <source>
        <dbReference type="EMBL" id="KAF3832198.1"/>
    </source>
</evidence>
<sequence>MAAIRHFDEVAPPKCKAIVIGRPKTSPHYDLLDSVLGDRPTSGFGSTVNSLSLTSIVLQDDSLNVRSSFDAEISALEHTVSEPPLPSACSSPLRMEGSPLTTSSSSQESLVDLIQPGQAMLQEQGQAMLKEQGQAMLQEQGQAMLHEVHVANTEFLQVFSRIEQNSHSMLGLVDRIVKVMETNNKS</sequence>
<gene>
    <name evidence="2" type="ORF">F7725_025863</name>
</gene>